<dbReference type="PIR" id="T43028">
    <property type="entry name" value="T43028"/>
</dbReference>
<dbReference type="PRINTS" id="PR00929">
    <property type="entry name" value="ATHOOK"/>
</dbReference>
<dbReference type="STRING" id="6239.T05A7.4.2"/>
<keyword evidence="6" id="KW-1267">Proteomics identification</keyword>
<reference evidence="2" key="2">
    <citation type="submission" date="1998-04" db="EMBL/GenBank/DDBJ databases">
        <title>The High Mobility Group Proteins of Caenorhabditis elegans.</title>
        <authorList>
            <person name="Kurz T."/>
            <person name="Schulze E."/>
        </authorList>
    </citation>
    <scope>NUCLEOTIDE SEQUENCE</scope>
    <source>
        <strain evidence="2">N2</strain>
    </source>
</reference>
<evidence type="ECO:0000256" key="1">
    <source>
        <dbReference type="SAM" id="MobiDB-lite"/>
    </source>
</evidence>
<dbReference type="KEGG" id="cel:CELE_T05A7.4"/>
<dbReference type="AlphaFoldDB" id="G5EEL9"/>
<dbReference type="GeneID" id="173805"/>
<dbReference type="HOGENOM" id="CLU_1866943_0_0_1"/>
<dbReference type="GO" id="GO:0003677">
    <property type="term" value="F:DNA binding"/>
    <property type="evidence" value="ECO:0007669"/>
    <property type="project" value="InterPro"/>
</dbReference>
<feature type="compositionally biased region" description="Polar residues" evidence="1">
    <location>
        <begin position="24"/>
        <end position="34"/>
    </location>
</feature>
<dbReference type="AGR" id="WB:WBGene00001976"/>
<dbReference type="OrthoDB" id="5838622at2759"/>
<name>G5EEL9_CAEEL</name>
<reference evidence="3 4" key="1">
    <citation type="journal article" date="1998" name="Science">
        <title>Genome sequence of the nematode C. elegans: a platform for investigating biology.</title>
        <authorList>
            <consortium name="The C. elegans sequencing consortium"/>
            <person name="Sulson J.E."/>
            <person name="Waterston R."/>
        </authorList>
    </citation>
    <scope>NUCLEOTIDE SEQUENCE [LARGE SCALE GENOMIC DNA]</scope>
    <source>
        <strain evidence="3 4">Bristol N2</strain>
    </source>
</reference>
<dbReference type="WormBase" id="T05A7.4">
    <property type="protein sequence ID" value="CE04890"/>
    <property type="gene ID" value="WBGene00001976"/>
    <property type="gene designation" value="hmg-11"/>
</dbReference>
<evidence type="ECO:0007829" key="6">
    <source>
        <dbReference type="PeptideAtlas" id="G5EEL9"/>
    </source>
</evidence>
<dbReference type="RefSeq" id="NP_494825.1">
    <property type="nucleotide sequence ID" value="NM_062424.10"/>
</dbReference>
<dbReference type="EMBL" id="BX284602">
    <property type="protein sequence ID" value="CCD69222.1"/>
    <property type="molecule type" value="Genomic_DNA"/>
</dbReference>
<keyword evidence="4" id="KW-1185">Reference proteome</keyword>
<evidence type="ECO:0000313" key="4">
    <source>
        <dbReference type="Proteomes" id="UP000001940"/>
    </source>
</evidence>
<evidence type="ECO:0000313" key="3">
    <source>
        <dbReference type="EMBL" id="CCD69222.1"/>
    </source>
</evidence>
<dbReference type="EMBL" id="AF056578">
    <property type="protein sequence ID" value="AAC78600.1"/>
    <property type="molecule type" value="mRNA"/>
</dbReference>
<dbReference type="PaxDb" id="6239-T05A7.4.2"/>
<protein>
    <submittedName>
        <fullName evidence="3">HMG</fullName>
    </submittedName>
    <submittedName>
        <fullName evidence="2">High mobility group protein I alpha</fullName>
    </submittedName>
</protein>
<dbReference type="InterPro" id="IPR017956">
    <property type="entry name" value="AT_hook_DNA-bd_motif"/>
</dbReference>
<feature type="compositionally biased region" description="Low complexity" evidence="1">
    <location>
        <begin position="73"/>
        <end position="90"/>
    </location>
</feature>
<dbReference type="Bgee" id="WBGene00001976">
    <property type="expression patterns" value="Expressed in pharyngeal muscle cell (C elegans) and 4 other cell types or tissues"/>
</dbReference>
<accession>G5EEL9</accession>
<feature type="region of interest" description="Disordered" evidence="1">
    <location>
        <begin position="1"/>
        <end position="137"/>
    </location>
</feature>
<proteinExistence type="evidence at protein level"/>
<evidence type="ECO:0000313" key="2">
    <source>
        <dbReference type="EMBL" id="AAC78600.1"/>
    </source>
</evidence>
<gene>
    <name evidence="3 5" type="primary">hmg-11</name>
    <name evidence="2" type="synonym">hmg-I-alpha</name>
    <name evidence="3" type="ORF">CELE_T05A7.4</name>
    <name evidence="5" type="ORF">T05A7.4</name>
</gene>
<reference evidence="3" key="3">
    <citation type="submission" date="2003-03" db="EMBL/GenBank/DDBJ databases">
        <authorList>
            <person name="Sulson J.E."/>
            <person name="Waterston R."/>
        </authorList>
    </citation>
    <scope>NUCLEOTIDE SEQUENCE</scope>
    <source>
        <strain evidence="3">Bristol N2</strain>
    </source>
</reference>
<organism evidence="3 4">
    <name type="scientific">Caenorhabditis elegans</name>
    <dbReference type="NCBI Taxonomy" id="6239"/>
    <lineage>
        <taxon>Eukaryota</taxon>
        <taxon>Metazoa</taxon>
        <taxon>Ecdysozoa</taxon>
        <taxon>Nematoda</taxon>
        <taxon>Chromadorea</taxon>
        <taxon>Rhabditida</taxon>
        <taxon>Rhabditina</taxon>
        <taxon>Rhabditomorpha</taxon>
        <taxon>Rhabditoidea</taxon>
        <taxon>Rhabditidae</taxon>
        <taxon>Peloderinae</taxon>
        <taxon>Caenorhabditis</taxon>
    </lineage>
</organism>
<dbReference type="OMA" id="KTTHYND"/>
<dbReference type="CTD" id="173805"/>
<dbReference type="PeptideAtlas" id="G5EEL9"/>
<feature type="compositionally biased region" description="Basic residues" evidence="1">
    <location>
        <begin position="37"/>
        <end position="51"/>
    </location>
</feature>
<evidence type="ECO:0000313" key="5">
    <source>
        <dbReference type="WormBase" id="T05A7.4"/>
    </source>
</evidence>
<sequence length="137" mass="14046">MSGEVGSNECLVSTNEVQEDSPAVTESSSANGSSPVRRGRGRPPKGTKVPKVKPAPKPYSGAPRGRPRKSDQVAKSPVAKSPVASSSADASPKRSRGAPKSYAEDVAATKPAKTDVATPALAALTGEKKGRGRPKKN</sequence>
<reference evidence="3" key="4">
    <citation type="submission" date="2024-10" db="EMBL/GenBank/DDBJ databases">
        <authorList>
            <consortium name="WormBase Consortium"/>
            <person name="WormBase"/>
        </authorList>
    </citation>
    <scope>NUCLEOTIDE SEQUENCE</scope>
    <source>
        <strain evidence="3">Bristol N2</strain>
    </source>
</reference>
<dbReference type="Proteomes" id="UP000001940">
    <property type="component" value="Chromosome II"/>
</dbReference>